<organism evidence="2">
    <name type="scientific">Arundo donax</name>
    <name type="common">Giant reed</name>
    <name type="synonym">Donax arundinaceus</name>
    <dbReference type="NCBI Taxonomy" id="35708"/>
    <lineage>
        <taxon>Eukaryota</taxon>
        <taxon>Viridiplantae</taxon>
        <taxon>Streptophyta</taxon>
        <taxon>Embryophyta</taxon>
        <taxon>Tracheophyta</taxon>
        <taxon>Spermatophyta</taxon>
        <taxon>Magnoliopsida</taxon>
        <taxon>Liliopsida</taxon>
        <taxon>Poales</taxon>
        <taxon>Poaceae</taxon>
        <taxon>PACMAD clade</taxon>
        <taxon>Arundinoideae</taxon>
        <taxon>Arundineae</taxon>
        <taxon>Arundo</taxon>
    </lineage>
</organism>
<sequence length="114" mass="12647">MVLIYYSINSQIYINIGTEKYKCTKQLHRLSGTTTASHNVPRSVSVWRVCGPHPSGLCRPLWRVYLLVIVIVLPCGTPQNVYAELLTRPCKYHAEGSSDENGDNCSMCSDGAKA</sequence>
<name>A0A0A8ZNG7_ARUDO</name>
<reference evidence="2" key="1">
    <citation type="submission" date="2014-09" db="EMBL/GenBank/DDBJ databases">
        <authorList>
            <person name="Magalhaes I.L.F."/>
            <person name="Oliveira U."/>
            <person name="Santos F.R."/>
            <person name="Vidigal T.H.D.A."/>
            <person name="Brescovit A.D."/>
            <person name="Santos A.J."/>
        </authorList>
    </citation>
    <scope>NUCLEOTIDE SEQUENCE</scope>
    <source>
        <tissue evidence="2">Shoot tissue taken approximately 20 cm above the soil surface</tissue>
    </source>
</reference>
<reference evidence="2" key="2">
    <citation type="journal article" date="2015" name="Data Brief">
        <title>Shoot transcriptome of the giant reed, Arundo donax.</title>
        <authorList>
            <person name="Barrero R.A."/>
            <person name="Guerrero F.D."/>
            <person name="Moolhuijzen P."/>
            <person name="Goolsby J.A."/>
            <person name="Tidwell J."/>
            <person name="Bellgard S.E."/>
            <person name="Bellgard M.I."/>
        </authorList>
    </citation>
    <scope>NUCLEOTIDE SEQUENCE</scope>
    <source>
        <tissue evidence="2">Shoot tissue taken approximately 20 cm above the soil surface</tissue>
    </source>
</reference>
<accession>A0A0A8ZNG7</accession>
<evidence type="ECO:0000256" key="1">
    <source>
        <dbReference type="SAM" id="MobiDB-lite"/>
    </source>
</evidence>
<protein>
    <submittedName>
        <fullName evidence="2">Uncharacterized protein</fullName>
    </submittedName>
</protein>
<evidence type="ECO:0000313" key="2">
    <source>
        <dbReference type="EMBL" id="JAD40346.1"/>
    </source>
</evidence>
<feature type="region of interest" description="Disordered" evidence="1">
    <location>
        <begin position="94"/>
        <end position="114"/>
    </location>
</feature>
<dbReference type="AlphaFoldDB" id="A0A0A8ZNG7"/>
<dbReference type="EMBL" id="GBRH01257549">
    <property type="protein sequence ID" value="JAD40346.1"/>
    <property type="molecule type" value="Transcribed_RNA"/>
</dbReference>
<proteinExistence type="predicted"/>